<feature type="domain" description="Histidine kinase" evidence="4">
    <location>
        <begin position="183"/>
        <end position="377"/>
    </location>
</feature>
<dbReference type="Gene3D" id="1.20.5.1930">
    <property type="match status" value="1"/>
</dbReference>
<dbReference type="GO" id="GO:0016020">
    <property type="term" value="C:membrane"/>
    <property type="evidence" value="ECO:0007669"/>
    <property type="project" value="InterPro"/>
</dbReference>
<sequence>MGEPQGKDAILRAVSAAVLAVTRHLSAHEVLQVIVRSARELLGARYGALGIPDEDGAFAEFVADGISDEEWDRIGKLPRQHGMLGVLLREEKAVRLDDIRADPRFGWWPRAHPVMADFLGVPIRDGDAVLGIIFLANKETPGGFTDEDERLLELFAGHAAIAIINARLYERGQELSVMAERGRLARDLHDAVAQKLFSLRLTAKAAGTLVPTSPERAVEQIAQVERLAGEALDELRSVIVELTPPDLAADGLVRTLVKQVRLLDRLHPSEVTCEAGPDASCLPAAAETVVFRIAQEALHNAIRHSGADRVRLSMSCGDGAFTLVVADDGRGFDTRAAANRGLGLQSMNVRAAELGGKLRLRTGPDEGTTVTLVVPSD</sequence>
<keyword evidence="3" id="KW-0902">Two-component regulatory system</keyword>
<dbReference type="GO" id="GO:0046983">
    <property type="term" value="F:protein dimerization activity"/>
    <property type="evidence" value="ECO:0007669"/>
    <property type="project" value="InterPro"/>
</dbReference>
<dbReference type="InterPro" id="IPR005467">
    <property type="entry name" value="His_kinase_dom"/>
</dbReference>
<gene>
    <name evidence="5" type="ORF">HNR73_001385</name>
</gene>
<dbReference type="EMBL" id="JACHGT010000003">
    <property type="protein sequence ID" value="MBB6033535.1"/>
    <property type="molecule type" value="Genomic_DNA"/>
</dbReference>
<dbReference type="InterPro" id="IPR029016">
    <property type="entry name" value="GAF-like_dom_sf"/>
</dbReference>
<evidence type="ECO:0000313" key="5">
    <source>
        <dbReference type="EMBL" id="MBB6033535.1"/>
    </source>
</evidence>
<evidence type="ECO:0000259" key="4">
    <source>
        <dbReference type="PROSITE" id="PS50109"/>
    </source>
</evidence>
<dbReference type="SMART" id="SM00065">
    <property type="entry name" value="GAF"/>
    <property type="match status" value="1"/>
</dbReference>
<keyword evidence="6" id="KW-1185">Reference proteome</keyword>
<dbReference type="Gene3D" id="3.30.565.10">
    <property type="entry name" value="Histidine kinase-like ATPase, C-terminal domain"/>
    <property type="match status" value="1"/>
</dbReference>
<dbReference type="InterPro" id="IPR036890">
    <property type="entry name" value="HATPase_C_sf"/>
</dbReference>
<evidence type="ECO:0000256" key="3">
    <source>
        <dbReference type="ARBA" id="ARBA00023012"/>
    </source>
</evidence>
<proteinExistence type="predicted"/>
<dbReference type="AlphaFoldDB" id="A0A841FDK7"/>
<dbReference type="CDD" id="cd16917">
    <property type="entry name" value="HATPase_UhpB-NarQ-NarX-like"/>
    <property type="match status" value="1"/>
</dbReference>
<organism evidence="5 6">
    <name type="scientific">Phytomonospora endophytica</name>
    <dbReference type="NCBI Taxonomy" id="714109"/>
    <lineage>
        <taxon>Bacteria</taxon>
        <taxon>Bacillati</taxon>
        <taxon>Actinomycetota</taxon>
        <taxon>Actinomycetes</taxon>
        <taxon>Micromonosporales</taxon>
        <taxon>Micromonosporaceae</taxon>
        <taxon>Phytomonospora</taxon>
    </lineage>
</organism>
<dbReference type="PANTHER" id="PTHR24421">
    <property type="entry name" value="NITRATE/NITRITE SENSOR PROTEIN NARX-RELATED"/>
    <property type="match status" value="1"/>
</dbReference>
<dbReference type="InterPro" id="IPR011712">
    <property type="entry name" value="Sig_transdc_His_kin_sub3_dim/P"/>
</dbReference>
<dbReference type="GO" id="GO:0000155">
    <property type="term" value="F:phosphorelay sensor kinase activity"/>
    <property type="evidence" value="ECO:0007669"/>
    <property type="project" value="InterPro"/>
</dbReference>
<dbReference type="PROSITE" id="PS50109">
    <property type="entry name" value="HIS_KIN"/>
    <property type="match status" value="1"/>
</dbReference>
<comment type="caution">
    <text evidence="5">The sequence shown here is derived from an EMBL/GenBank/DDBJ whole genome shotgun (WGS) entry which is preliminary data.</text>
</comment>
<reference evidence="5 6" key="1">
    <citation type="submission" date="2020-08" db="EMBL/GenBank/DDBJ databases">
        <title>Genomic Encyclopedia of Type Strains, Phase IV (KMG-IV): sequencing the most valuable type-strain genomes for metagenomic binning, comparative biology and taxonomic classification.</title>
        <authorList>
            <person name="Goeker M."/>
        </authorList>
    </citation>
    <scope>NUCLEOTIDE SEQUENCE [LARGE SCALE GENOMIC DNA]</scope>
    <source>
        <strain evidence="5 6">YIM 65646</strain>
    </source>
</reference>
<evidence type="ECO:0000256" key="2">
    <source>
        <dbReference type="ARBA" id="ARBA00022777"/>
    </source>
</evidence>
<keyword evidence="2 5" id="KW-0418">Kinase</keyword>
<dbReference type="InterPro" id="IPR050482">
    <property type="entry name" value="Sensor_HK_TwoCompSys"/>
</dbReference>
<dbReference type="SUPFAM" id="SSF55781">
    <property type="entry name" value="GAF domain-like"/>
    <property type="match status" value="1"/>
</dbReference>
<dbReference type="Gene3D" id="3.30.450.40">
    <property type="match status" value="1"/>
</dbReference>
<accession>A0A841FDK7</accession>
<dbReference type="Proteomes" id="UP000548476">
    <property type="component" value="Unassembled WGS sequence"/>
</dbReference>
<name>A0A841FDK7_9ACTN</name>
<dbReference type="InterPro" id="IPR003018">
    <property type="entry name" value="GAF"/>
</dbReference>
<evidence type="ECO:0000313" key="6">
    <source>
        <dbReference type="Proteomes" id="UP000548476"/>
    </source>
</evidence>
<dbReference type="Pfam" id="PF13185">
    <property type="entry name" value="GAF_2"/>
    <property type="match status" value="1"/>
</dbReference>
<evidence type="ECO:0000256" key="1">
    <source>
        <dbReference type="ARBA" id="ARBA00022679"/>
    </source>
</evidence>
<dbReference type="Pfam" id="PF02518">
    <property type="entry name" value="HATPase_c"/>
    <property type="match status" value="1"/>
</dbReference>
<dbReference type="Pfam" id="PF07730">
    <property type="entry name" value="HisKA_3"/>
    <property type="match status" value="1"/>
</dbReference>
<dbReference type="SMART" id="SM00387">
    <property type="entry name" value="HATPase_c"/>
    <property type="match status" value="1"/>
</dbReference>
<dbReference type="RefSeq" id="WP_184786442.1">
    <property type="nucleotide sequence ID" value="NZ_BONT01000014.1"/>
</dbReference>
<dbReference type="PANTHER" id="PTHR24421:SF61">
    <property type="entry name" value="OXYGEN SENSOR HISTIDINE KINASE NREB"/>
    <property type="match status" value="1"/>
</dbReference>
<keyword evidence="1" id="KW-0808">Transferase</keyword>
<dbReference type="InterPro" id="IPR003594">
    <property type="entry name" value="HATPase_dom"/>
</dbReference>
<protein>
    <submittedName>
        <fullName evidence="5">Signal transduction histidine kinase</fullName>
    </submittedName>
</protein>
<dbReference type="SUPFAM" id="SSF55874">
    <property type="entry name" value="ATPase domain of HSP90 chaperone/DNA topoisomerase II/histidine kinase"/>
    <property type="match status" value="1"/>
</dbReference>